<gene>
    <name evidence="2" type="ORF">BJY20_002825</name>
</gene>
<name>A0A852VXP6_9MICO</name>
<dbReference type="InterPro" id="IPR000073">
    <property type="entry name" value="AB_hydrolase_1"/>
</dbReference>
<feature type="domain" description="AB hydrolase-1" evidence="1">
    <location>
        <begin position="10"/>
        <end position="237"/>
    </location>
</feature>
<dbReference type="EMBL" id="JACCAE010000001">
    <property type="protein sequence ID" value="NYF99433.1"/>
    <property type="molecule type" value="Genomic_DNA"/>
</dbReference>
<dbReference type="RefSeq" id="WP_185992130.1">
    <property type="nucleotide sequence ID" value="NZ_JACCAE010000001.1"/>
</dbReference>
<dbReference type="Pfam" id="PF12697">
    <property type="entry name" value="Abhydrolase_6"/>
    <property type="match status" value="1"/>
</dbReference>
<accession>A0A852VXP6</accession>
<dbReference type="InterPro" id="IPR029058">
    <property type="entry name" value="AB_hydrolase_fold"/>
</dbReference>
<protein>
    <submittedName>
        <fullName evidence="2">Pimeloyl-ACP methyl ester carboxylesterase</fullName>
    </submittedName>
</protein>
<evidence type="ECO:0000313" key="2">
    <source>
        <dbReference type="EMBL" id="NYF99433.1"/>
    </source>
</evidence>
<sequence length="248" mass="26090">MTAPGAPIRLLLVHGSRLNAAAWIPLEEILLGRIVCEHIDLPGHGLQQQVPFTMEGAIAAVGDAVEALDASRHRIVLGGHSLGGYVAMEWAARNHGVLAGLVLMGSTAQPSSRLAGVYRAFGSALRAGLEDVRRAESLRETDAASLRRIIGARTAAAVLQRGPGLEAIPDAWDAVINEVDLKSLAEVDVPVLAINGEYDQFRVGEGTARALRHDLEVVHIPGATHFAPMTHAAPVATAIRSFAASLPA</sequence>
<evidence type="ECO:0000313" key="3">
    <source>
        <dbReference type="Proteomes" id="UP000554054"/>
    </source>
</evidence>
<dbReference type="Proteomes" id="UP000554054">
    <property type="component" value="Unassembled WGS sequence"/>
</dbReference>
<dbReference type="PANTHER" id="PTHR43798">
    <property type="entry name" value="MONOACYLGLYCEROL LIPASE"/>
    <property type="match status" value="1"/>
</dbReference>
<dbReference type="Gene3D" id="3.40.50.1820">
    <property type="entry name" value="alpha/beta hydrolase"/>
    <property type="match status" value="1"/>
</dbReference>
<reference evidence="2 3" key="1">
    <citation type="submission" date="2020-07" db="EMBL/GenBank/DDBJ databases">
        <title>Sequencing the genomes of 1000 actinobacteria strains.</title>
        <authorList>
            <person name="Klenk H.-P."/>
        </authorList>
    </citation>
    <scope>NUCLEOTIDE SEQUENCE [LARGE SCALE GENOMIC DNA]</scope>
    <source>
        <strain evidence="2 3">DSM 26154</strain>
    </source>
</reference>
<keyword evidence="3" id="KW-1185">Reference proteome</keyword>
<organism evidence="2 3">
    <name type="scientific">Janibacter cremeus</name>
    <dbReference type="NCBI Taxonomy" id="1285192"/>
    <lineage>
        <taxon>Bacteria</taxon>
        <taxon>Bacillati</taxon>
        <taxon>Actinomycetota</taxon>
        <taxon>Actinomycetes</taxon>
        <taxon>Micrococcales</taxon>
        <taxon>Intrasporangiaceae</taxon>
        <taxon>Janibacter</taxon>
    </lineage>
</organism>
<comment type="caution">
    <text evidence="2">The sequence shown here is derived from an EMBL/GenBank/DDBJ whole genome shotgun (WGS) entry which is preliminary data.</text>
</comment>
<evidence type="ECO:0000259" key="1">
    <source>
        <dbReference type="Pfam" id="PF12697"/>
    </source>
</evidence>
<dbReference type="InterPro" id="IPR050266">
    <property type="entry name" value="AB_hydrolase_sf"/>
</dbReference>
<dbReference type="AlphaFoldDB" id="A0A852VXP6"/>
<dbReference type="GO" id="GO:0003824">
    <property type="term" value="F:catalytic activity"/>
    <property type="evidence" value="ECO:0007669"/>
    <property type="project" value="UniProtKB-ARBA"/>
</dbReference>
<dbReference type="SUPFAM" id="SSF53474">
    <property type="entry name" value="alpha/beta-Hydrolases"/>
    <property type="match status" value="1"/>
</dbReference>
<proteinExistence type="predicted"/>